<dbReference type="InterPro" id="IPR043131">
    <property type="entry name" value="BCAT-like_N"/>
</dbReference>
<evidence type="ECO:0000256" key="1">
    <source>
        <dbReference type="ARBA" id="ARBA00001933"/>
    </source>
</evidence>
<dbReference type="GO" id="GO:0046394">
    <property type="term" value="P:carboxylic acid biosynthetic process"/>
    <property type="evidence" value="ECO:0007669"/>
    <property type="project" value="UniProtKB-ARBA"/>
</dbReference>
<comment type="pathway">
    <text evidence="2">Amino-acid biosynthesis; L-isoleucine biosynthesis; L-isoleucine from 2-oxobutanoate: step 4/4.</text>
</comment>
<keyword evidence="11" id="KW-0808">Transferase</keyword>
<evidence type="ECO:0000313" key="12">
    <source>
        <dbReference type="Proteomes" id="UP000199031"/>
    </source>
</evidence>
<evidence type="ECO:0000256" key="7">
    <source>
        <dbReference type="ARBA" id="ARBA00022898"/>
    </source>
</evidence>
<evidence type="ECO:0000256" key="10">
    <source>
        <dbReference type="ARBA" id="ARBA00049229"/>
    </source>
</evidence>
<sequence length="282" mass="32020">MKWVFINDDFFEEDKAAIQISDLSLQRGYGVFDFFRTVNNKPLFIEDYLNRFYQSAKAIFITVPLEREQLKEVVFKLTEKNNLPESGIRITATGGYSPDGYMPVEGNIIIQQQPLKLPPKEKYENGMKIITHEYVRDLPAVKSINYLMGVWLQKEVKEKQADDVLYYKNNVISEFPRSNIFIVNNNGELLTPASNILAGITRKKVLELAKDVMPVTARDIGTNELMNAVEVFMTSTTKRLLPIVEIDGKKIGDGKPGKITARLYELFLKMEQKETAPAAAGA</sequence>
<dbReference type="AlphaFoldDB" id="A0A1I5U1V0"/>
<dbReference type="PANTHER" id="PTHR42743:SF11">
    <property type="entry name" value="AMINODEOXYCHORISMATE LYASE"/>
    <property type="match status" value="1"/>
</dbReference>
<evidence type="ECO:0000256" key="9">
    <source>
        <dbReference type="ARBA" id="ARBA00048798"/>
    </source>
</evidence>
<evidence type="ECO:0000256" key="6">
    <source>
        <dbReference type="ARBA" id="ARBA00013053"/>
    </source>
</evidence>
<comment type="cofactor">
    <cofactor evidence="1">
        <name>pyridoxal 5'-phosphate</name>
        <dbReference type="ChEBI" id="CHEBI:597326"/>
    </cofactor>
</comment>
<dbReference type="GO" id="GO:0004084">
    <property type="term" value="F:branched-chain-amino-acid transaminase activity"/>
    <property type="evidence" value="ECO:0007669"/>
    <property type="project" value="UniProtKB-EC"/>
</dbReference>
<evidence type="ECO:0000256" key="8">
    <source>
        <dbReference type="ARBA" id="ARBA00048212"/>
    </source>
</evidence>
<dbReference type="Pfam" id="PF01063">
    <property type="entry name" value="Aminotran_4"/>
    <property type="match status" value="1"/>
</dbReference>
<comment type="catalytic activity">
    <reaction evidence="10">
        <text>L-leucine + 2-oxoglutarate = 4-methyl-2-oxopentanoate + L-glutamate</text>
        <dbReference type="Rhea" id="RHEA:18321"/>
        <dbReference type="ChEBI" id="CHEBI:16810"/>
        <dbReference type="ChEBI" id="CHEBI:17865"/>
        <dbReference type="ChEBI" id="CHEBI:29985"/>
        <dbReference type="ChEBI" id="CHEBI:57427"/>
        <dbReference type="EC" id="2.6.1.42"/>
    </reaction>
</comment>
<dbReference type="InterPro" id="IPR001544">
    <property type="entry name" value="Aminotrans_IV"/>
</dbReference>
<dbReference type="Gene3D" id="3.20.10.10">
    <property type="entry name" value="D-amino Acid Aminotransferase, subunit A, domain 2"/>
    <property type="match status" value="1"/>
</dbReference>
<dbReference type="FunFam" id="3.20.10.10:FF:000002">
    <property type="entry name" value="D-alanine aminotransferase"/>
    <property type="match status" value="1"/>
</dbReference>
<comment type="similarity">
    <text evidence="5">Belongs to the class-IV pyridoxal-phosphate-dependent aminotransferase family.</text>
</comment>
<dbReference type="InterPro" id="IPR050571">
    <property type="entry name" value="Class-IV_PLP-Dep_Aminotrnsfr"/>
</dbReference>
<dbReference type="PANTHER" id="PTHR42743">
    <property type="entry name" value="AMINO-ACID AMINOTRANSFERASE"/>
    <property type="match status" value="1"/>
</dbReference>
<comment type="catalytic activity">
    <reaction evidence="9">
        <text>L-isoleucine + 2-oxoglutarate = (S)-3-methyl-2-oxopentanoate + L-glutamate</text>
        <dbReference type="Rhea" id="RHEA:24801"/>
        <dbReference type="ChEBI" id="CHEBI:16810"/>
        <dbReference type="ChEBI" id="CHEBI:29985"/>
        <dbReference type="ChEBI" id="CHEBI:35146"/>
        <dbReference type="ChEBI" id="CHEBI:58045"/>
        <dbReference type="EC" id="2.6.1.42"/>
    </reaction>
</comment>
<dbReference type="InterPro" id="IPR036038">
    <property type="entry name" value="Aminotransferase-like"/>
</dbReference>
<dbReference type="STRING" id="1465490.SAMN05444277_10313"/>
<gene>
    <name evidence="11" type="ORF">SAMN05444277_10313</name>
</gene>
<evidence type="ECO:0000256" key="3">
    <source>
        <dbReference type="ARBA" id="ARBA00004931"/>
    </source>
</evidence>
<name>A0A1I5U1V0_9BACT</name>
<comment type="catalytic activity">
    <reaction evidence="8">
        <text>L-valine + 2-oxoglutarate = 3-methyl-2-oxobutanoate + L-glutamate</text>
        <dbReference type="Rhea" id="RHEA:24813"/>
        <dbReference type="ChEBI" id="CHEBI:11851"/>
        <dbReference type="ChEBI" id="CHEBI:16810"/>
        <dbReference type="ChEBI" id="CHEBI:29985"/>
        <dbReference type="ChEBI" id="CHEBI:57762"/>
        <dbReference type="EC" id="2.6.1.42"/>
    </reaction>
</comment>
<reference evidence="11 12" key="1">
    <citation type="submission" date="2016-10" db="EMBL/GenBank/DDBJ databases">
        <authorList>
            <person name="de Groot N.N."/>
        </authorList>
    </citation>
    <scope>NUCLEOTIDE SEQUENCE [LARGE SCALE GENOMIC DNA]</scope>
    <source>
        <strain evidence="11 12">DSM 28286</strain>
    </source>
</reference>
<evidence type="ECO:0000313" key="11">
    <source>
        <dbReference type="EMBL" id="SFP89254.1"/>
    </source>
</evidence>
<comment type="pathway">
    <text evidence="4">Amino-acid biosynthesis; L-leucine biosynthesis; L-leucine from 3-methyl-2-oxobutanoate: step 4/4.</text>
</comment>
<dbReference type="InterPro" id="IPR043132">
    <property type="entry name" value="BCAT-like_C"/>
</dbReference>
<proteinExistence type="inferred from homology"/>
<dbReference type="RefSeq" id="WP_090656273.1">
    <property type="nucleotide sequence ID" value="NZ_FOXQ01000003.1"/>
</dbReference>
<dbReference type="Gene3D" id="3.30.470.10">
    <property type="match status" value="1"/>
</dbReference>
<dbReference type="EMBL" id="FOXQ01000003">
    <property type="protein sequence ID" value="SFP89254.1"/>
    <property type="molecule type" value="Genomic_DNA"/>
</dbReference>
<evidence type="ECO:0000256" key="5">
    <source>
        <dbReference type="ARBA" id="ARBA00009320"/>
    </source>
</evidence>
<dbReference type="Proteomes" id="UP000199031">
    <property type="component" value="Unassembled WGS sequence"/>
</dbReference>
<dbReference type="GO" id="GO:0008652">
    <property type="term" value="P:amino acid biosynthetic process"/>
    <property type="evidence" value="ECO:0007669"/>
    <property type="project" value="UniProtKB-ARBA"/>
</dbReference>
<keyword evidence="7" id="KW-0663">Pyridoxal phosphate</keyword>
<organism evidence="11 12">
    <name type="scientific">Parafilimonas terrae</name>
    <dbReference type="NCBI Taxonomy" id="1465490"/>
    <lineage>
        <taxon>Bacteria</taxon>
        <taxon>Pseudomonadati</taxon>
        <taxon>Bacteroidota</taxon>
        <taxon>Chitinophagia</taxon>
        <taxon>Chitinophagales</taxon>
        <taxon>Chitinophagaceae</taxon>
        <taxon>Parafilimonas</taxon>
    </lineage>
</organism>
<dbReference type="EC" id="2.6.1.42" evidence="6"/>
<comment type="pathway">
    <text evidence="3">Amino-acid biosynthesis; L-valine biosynthesis; L-valine from pyruvate: step 4/4.</text>
</comment>
<evidence type="ECO:0000256" key="2">
    <source>
        <dbReference type="ARBA" id="ARBA00004824"/>
    </source>
</evidence>
<dbReference type="SUPFAM" id="SSF56752">
    <property type="entry name" value="D-aminoacid aminotransferase-like PLP-dependent enzymes"/>
    <property type="match status" value="1"/>
</dbReference>
<keyword evidence="11" id="KW-0032">Aminotransferase</keyword>
<accession>A0A1I5U1V0</accession>
<keyword evidence="12" id="KW-1185">Reference proteome</keyword>
<evidence type="ECO:0000256" key="4">
    <source>
        <dbReference type="ARBA" id="ARBA00005072"/>
    </source>
</evidence>
<dbReference type="OrthoDB" id="9805628at2"/>
<protein>
    <recommendedName>
        <fullName evidence="6">branched-chain-amino-acid transaminase</fullName>
        <ecNumber evidence="6">2.6.1.42</ecNumber>
    </recommendedName>
</protein>